<keyword evidence="7 14" id="KW-0479">Metal-binding</keyword>
<evidence type="ECO:0000313" key="16">
    <source>
        <dbReference type="EMBL" id="EDZ71022.1"/>
    </source>
</evidence>
<comment type="similarity">
    <text evidence="3 14">Belongs to the peptidase M3 family.</text>
</comment>
<feature type="non-terminal residue" evidence="16">
    <location>
        <position position="1"/>
    </location>
</feature>
<dbReference type="GO" id="GO:0005759">
    <property type="term" value="C:mitochondrial matrix"/>
    <property type="evidence" value="ECO:0007669"/>
    <property type="project" value="UniProtKB-SubCell"/>
</dbReference>
<dbReference type="Pfam" id="PF01432">
    <property type="entry name" value="Peptidase_M3"/>
    <property type="match status" value="1"/>
</dbReference>
<dbReference type="GO" id="GO:0006518">
    <property type="term" value="P:peptide metabolic process"/>
    <property type="evidence" value="ECO:0007669"/>
    <property type="project" value="TreeGrafter"/>
</dbReference>
<protein>
    <recommendedName>
        <fullName evidence="5">Mitochondrial intermediate peptidase</fullName>
        <ecNumber evidence="4">3.4.24.59</ecNumber>
    </recommendedName>
</protein>
<keyword evidence="10" id="KW-0809">Transit peptide</keyword>
<keyword evidence="6 14" id="KW-0645">Protease</keyword>
<keyword evidence="11 14" id="KW-0482">Metalloprotease</keyword>
<dbReference type="MEROPS" id="M03.006"/>
<dbReference type="SUPFAM" id="SSF55486">
    <property type="entry name" value="Metalloproteases ('zincins'), catalytic domain"/>
    <property type="match status" value="1"/>
</dbReference>
<evidence type="ECO:0000256" key="2">
    <source>
        <dbReference type="ARBA" id="ARBA00004305"/>
    </source>
</evidence>
<dbReference type="InterPro" id="IPR033851">
    <property type="entry name" value="M3A_MIP"/>
</dbReference>
<sequence length="331" mass="37880">YGIRLEPAITDEGETWSPDVRRLNVISEEEGIIGIIYCDLFERNGKTSNPAHFTVCCSRQIYPSETDFSTIQVGENPDGTYFQLPVISLVCNFSPILIASKKSLCFLQLSEVETLFHEMGHAMHSMLGRTHMQNISGTRCATDFVELPSILMEHFAKDIRILTKIGKHYGTGETIQADMLQRFMKSTNFLQNCETYSQAKMAMLDQSFHDEKIISDIDNFDVVENYQALERRLKVLVDDQSNWCGRFGHLFGYGATYYSYLFDRTIASKIWYALFEDDPYSRKNGDKFKKHLLKWGGLKDPWKCIADVLECPMLEKGGSDAMEFIAQSHKS</sequence>
<evidence type="ECO:0000256" key="7">
    <source>
        <dbReference type="ARBA" id="ARBA00022723"/>
    </source>
</evidence>
<name>B5VM25_YEAS6</name>
<comment type="caution">
    <text evidence="16">The sequence shown here is derived from an EMBL/GenBank/DDBJ whole genome shotgun (WGS) entry which is preliminary data.</text>
</comment>
<evidence type="ECO:0000256" key="12">
    <source>
        <dbReference type="ARBA" id="ARBA00023128"/>
    </source>
</evidence>
<evidence type="ECO:0000256" key="6">
    <source>
        <dbReference type="ARBA" id="ARBA00022670"/>
    </source>
</evidence>
<dbReference type="GO" id="GO:0004222">
    <property type="term" value="F:metalloendopeptidase activity"/>
    <property type="evidence" value="ECO:0007669"/>
    <property type="project" value="UniProtKB-EC"/>
</dbReference>
<dbReference type="InterPro" id="IPR045090">
    <property type="entry name" value="Pept_M3A_M3B"/>
</dbReference>
<keyword evidence="12" id="KW-0496">Mitochondrion</keyword>
<dbReference type="PANTHER" id="PTHR11804:SF79">
    <property type="entry name" value="MITOCHONDRIAL INTERMEDIATE PEPTIDASE"/>
    <property type="match status" value="1"/>
</dbReference>
<dbReference type="PANTHER" id="PTHR11804">
    <property type="entry name" value="PROTEASE M3 THIMET OLIGOPEPTIDASE-RELATED"/>
    <property type="match status" value="1"/>
</dbReference>
<gene>
    <name evidence="16" type="ORF">AWRI1631_110890</name>
</gene>
<evidence type="ECO:0000313" key="17">
    <source>
        <dbReference type="Proteomes" id="UP000008988"/>
    </source>
</evidence>
<dbReference type="EMBL" id="ABSV01001449">
    <property type="protein sequence ID" value="EDZ71022.1"/>
    <property type="molecule type" value="Genomic_DNA"/>
</dbReference>
<evidence type="ECO:0000256" key="8">
    <source>
        <dbReference type="ARBA" id="ARBA00022801"/>
    </source>
</evidence>
<evidence type="ECO:0000256" key="10">
    <source>
        <dbReference type="ARBA" id="ARBA00022946"/>
    </source>
</evidence>
<dbReference type="AlphaFoldDB" id="B5VM25"/>
<evidence type="ECO:0000256" key="1">
    <source>
        <dbReference type="ARBA" id="ARBA00000436"/>
    </source>
</evidence>
<comment type="cofactor">
    <cofactor evidence="14">
        <name>Zn(2+)</name>
        <dbReference type="ChEBI" id="CHEBI:29105"/>
    </cofactor>
    <text evidence="14">Binds 1 zinc ion.</text>
</comment>
<feature type="domain" description="Peptidase M3A/M3B catalytic" evidence="15">
    <location>
        <begin position="1"/>
        <end position="323"/>
    </location>
</feature>
<dbReference type="GO" id="GO:0006627">
    <property type="term" value="P:protein processing involved in protein targeting to mitochondrion"/>
    <property type="evidence" value="ECO:0007669"/>
    <property type="project" value="TreeGrafter"/>
</dbReference>
<accession>B5VM25</accession>
<reference evidence="16 17" key="1">
    <citation type="journal article" date="2008" name="FEMS Yeast Res.">
        <title>Comparative genome analysis of a Saccharomyces cerevisiae wine strain.</title>
        <authorList>
            <person name="Borneman A.R."/>
            <person name="Forgan A.H."/>
            <person name="Pretorius I.S."/>
            <person name="Chambers P.J."/>
        </authorList>
    </citation>
    <scope>NUCLEOTIDE SEQUENCE [LARGE SCALE GENOMIC DNA]</scope>
    <source>
        <strain evidence="16 17">AWRI1631</strain>
    </source>
</reference>
<comment type="function">
    <text evidence="13">Cleaves proteins, imported into the mitochondrion, to their mature size. While most mitochondrial precursor proteins are processed to the mature form in one step by mitochondrial processing peptidase (MPP), the sequential cleavage by MIP of an octapeptide after initial processing by MPP is a required step for a subgroup of nuclear-encoded precursor proteins destined for the matrix or the inner membrane.</text>
</comment>
<dbReference type="FunFam" id="3.40.390.10:FF:000055">
    <property type="entry name" value="Related to mitochondrial intermediate peptidase"/>
    <property type="match status" value="1"/>
</dbReference>
<dbReference type="Proteomes" id="UP000008988">
    <property type="component" value="Unassembled WGS sequence"/>
</dbReference>
<dbReference type="InterPro" id="IPR001567">
    <property type="entry name" value="Pept_M3A_M3B_dom"/>
</dbReference>
<dbReference type="Gene3D" id="1.10.1370.40">
    <property type="match status" value="2"/>
</dbReference>
<comment type="catalytic activity">
    <reaction evidence="1">
        <text>Release of an N-terminal octapeptide as second stage of processing of some proteins imported into the mitochondrion.</text>
        <dbReference type="EC" id="3.4.24.59"/>
    </reaction>
</comment>
<organism evidence="16 17">
    <name type="scientific">Saccharomyces cerevisiae (strain AWRI1631)</name>
    <name type="common">Baker's yeast</name>
    <dbReference type="NCBI Taxonomy" id="545124"/>
    <lineage>
        <taxon>Eukaryota</taxon>
        <taxon>Fungi</taxon>
        <taxon>Dikarya</taxon>
        <taxon>Ascomycota</taxon>
        <taxon>Saccharomycotina</taxon>
        <taxon>Saccharomycetes</taxon>
        <taxon>Saccharomycetales</taxon>
        <taxon>Saccharomycetaceae</taxon>
        <taxon>Saccharomyces</taxon>
    </lineage>
</organism>
<keyword evidence="8 14" id="KW-0378">Hydrolase</keyword>
<evidence type="ECO:0000256" key="13">
    <source>
        <dbReference type="ARBA" id="ARBA00025208"/>
    </source>
</evidence>
<dbReference type="OrthoDB" id="17530at2759"/>
<evidence type="ECO:0000256" key="5">
    <source>
        <dbReference type="ARBA" id="ARBA00018046"/>
    </source>
</evidence>
<dbReference type="CDD" id="cd06457">
    <property type="entry name" value="M3A_MIP"/>
    <property type="match status" value="1"/>
</dbReference>
<proteinExistence type="inferred from homology"/>
<dbReference type="EC" id="3.4.24.59" evidence="4"/>
<keyword evidence="9 14" id="KW-0862">Zinc</keyword>
<evidence type="ECO:0000256" key="4">
    <source>
        <dbReference type="ARBA" id="ARBA00012441"/>
    </source>
</evidence>
<evidence type="ECO:0000256" key="11">
    <source>
        <dbReference type="ARBA" id="ARBA00023049"/>
    </source>
</evidence>
<evidence type="ECO:0000256" key="3">
    <source>
        <dbReference type="ARBA" id="ARBA00006040"/>
    </source>
</evidence>
<evidence type="ECO:0000259" key="15">
    <source>
        <dbReference type="Pfam" id="PF01432"/>
    </source>
</evidence>
<dbReference type="GO" id="GO:0046872">
    <property type="term" value="F:metal ion binding"/>
    <property type="evidence" value="ECO:0007669"/>
    <property type="project" value="UniProtKB-UniRule"/>
</dbReference>
<comment type="subcellular location">
    <subcellularLocation>
        <location evidence="2">Mitochondrion matrix</location>
    </subcellularLocation>
</comment>
<evidence type="ECO:0000256" key="9">
    <source>
        <dbReference type="ARBA" id="ARBA00022833"/>
    </source>
</evidence>
<evidence type="ECO:0000256" key="14">
    <source>
        <dbReference type="RuleBase" id="RU003435"/>
    </source>
</evidence>